<name>A0A1H3NB00_9PSEU</name>
<dbReference type="AlphaFoldDB" id="A0A1H3NB00"/>
<evidence type="ECO:0000259" key="1">
    <source>
        <dbReference type="Pfam" id="PF04444"/>
    </source>
</evidence>
<proteinExistence type="predicted"/>
<keyword evidence="3" id="KW-1185">Reference proteome</keyword>
<dbReference type="STRING" id="418495.SAMN05216215_103719"/>
<dbReference type="Pfam" id="PF04444">
    <property type="entry name" value="Dioxygenase_N"/>
    <property type="match status" value="1"/>
</dbReference>
<protein>
    <submittedName>
        <fullName evidence="2">Catechol dioxygenase N terminus</fullName>
    </submittedName>
</protein>
<keyword evidence="2" id="KW-0223">Dioxygenase</keyword>
<dbReference type="SUPFAM" id="SSF49482">
    <property type="entry name" value="Aromatic compound dioxygenase"/>
    <property type="match status" value="1"/>
</dbReference>
<dbReference type="InterPro" id="IPR007535">
    <property type="entry name" value="Catechol_dOase_N"/>
</dbReference>
<dbReference type="Gene3D" id="2.60.130.10">
    <property type="entry name" value="Aromatic compound dioxygenase"/>
    <property type="match status" value="1"/>
</dbReference>
<evidence type="ECO:0000313" key="3">
    <source>
        <dbReference type="Proteomes" id="UP000199529"/>
    </source>
</evidence>
<dbReference type="InterPro" id="IPR050770">
    <property type="entry name" value="Intradiol_RC_Dioxygenase"/>
</dbReference>
<dbReference type="RefSeq" id="WP_177226768.1">
    <property type="nucleotide sequence ID" value="NZ_FNOK01000037.1"/>
</dbReference>
<accession>A0A1H3NB00</accession>
<dbReference type="InterPro" id="IPR015889">
    <property type="entry name" value="Intradiol_dOase_core"/>
</dbReference>
<keyword evidence="2" id="KW-0560">Oxidoreductase</keyword>
<dbReference type="GO" id="GO:0009712">
    <property type="term" value="P:catechol-containing compound metabolic process"/>
    <property type="evidence" value="ECO:0007669"/>
    <property type="project" value="InterPro"/>
</dbReference>
<dbReference type="PANTHER" id="PTHR33711">
    <property type="entry name" value="DIOXYGENASE, PUTATIVE (AFU_ORTHOLOGUE AFUA_2G02910)-RELATED"/>
    <property type="match status" value="1"/>
</dbReference>
<dbReference type="GO" id="GO:0005506">
    <property type="term" value="F:iron ion binding"/>
    <property type="evidence" value="ECO:0007669"/>
    <property type="project" value="InterPro"/>
</dbReference>
<reference evidence="3" key="1">
    <citation type="submission" date="2016-10" db="EMBL/GenBank/DDBJ databases">
        <authorList>
            <person name="Varghese N."/>
            <person name="Submissions S."/>
        </authorList>
    </citation>
    <scope>NUCLEOTIDE SEQUENCE [LARGE SCALE GENOMIC DNA]</scope>
    <source>
        <strain evidence="3">CGMCC 4.3530</strain>
    </source>
</reference>
<gene>
    <name evidence="2" type="ORF">SAMN05216215_103719</name>
</gene>
<evidence type="ECO:0000313" key="2">
    <source>
        <dbReference type="EMBL" id="SDY85379.1"/>
    </source>
</evidence>
<dbReference type="GO" id="GO:0018576">
    <property type="term" value="F:catechol 1,2-dioxygenase activity"/>
    <property type="evidence" value="ECO:0007669"/>
    <property type="project" value="InterPro"/>
</dbReference>
<sequence length="154" mass="16799">MITAAAQQTFNGAISERTREIFVRLVQYLHDFDREVRLTSEEWSTAVDFPERVGHISSPTRQEFVLLSEILGPNVLVDQVNHSNCSSATDSTLLGPSTSKVDRAWHGCTDRPGGRPTSGLRLSRVSCSVGLFADTARSCVHGGQRTAAGSVKMH</sequence>
<dbReference type="PANTHER" id="PTHR33711:SF7">
    <property type="entry name" value="INTRADIOL RING-CLEAVAGE DIOXYGENASES DOMAIN-CONTAINING PROTEIN-RELATED"/>
    <property type="match status" value="1"/>
</dbReference>
<dbReference type="Proteomes" id="UP000199529">
    <property type="component" value="Unassembled WGS sequence"/>
</dbReference>
<feature type="domain" description="Catechol dioxygenase N-terminal" evidence="1">
    <location>
        <begin position="16"/>
        <end position="87"/>
    </location>
</feature>
<organism evidence="2 3">
    <name type="scientific">Saccharopolyspora shandongensis</name>
    <dbReference type="NCBI Taxonomy" id="418495"/>
    <lineage>
        <taxon>Bacteria</taxon>
        <taxon>Bacillati</taxon>
        <taxon>Actinomycetota</taxon>
        <taxon>Actinomycetes</taxon>
        <taxon>Pseudonocardiales</taxon>
        <taxon>Pseudonocardiaceae</taxon>
        <taxon>Saccharopolyspora</taxon>
    </lineage>
</organism>
<dbReference type="EMBL" id="FNOK01000037">
    <property type="protein sequence ID" value="SDY85379.1"/>
    <property type="molecule type" value="Genomic_DNA"/>
</dbReference>